<dbReference type="InterPro" id="IPR051538">
    <property type="entry name" value="Acyl-CoA_Synth/Transferase"/>
</dbReference>
<dbReference type="Gene3D" id="3.30.470.20">
    <property type="entry name" value="ATP-grasp fold, B domain"/>
    <property type="match status" value="1"/>
</dbReference>
<dbReference type="InterPro" id="IPR016102">
    <property type="entry name" value="Succinyl-CoA_synth-like"/>
</dbReference>
<keyword evidence="1" id="KW-0436">Ligase</keyword>
<dbReference type="EMBL" id="LGHJ01000012">
    <property type="protein sequence ID" value="KPL76310.1"/>
    <property type="molecule type" value="Genomic_DNA"/>
</dbReference>
<dbReference type="PANTHER" id="PTHR43334">
    <property type="entry name" value="ACETATE--COA LIGASE [ADP-FORMING]"/>
    <property type="match status" value="1"/>
</dbReference>
<sequence length="696" mass="75069">MQHGLKSFFAPRGVAIIGASATPNKLSYGILRNMTLYGYQGQIAPVNPKADQILGLKCYPDITSVPDPLDLAVIVLPAPAIPATLEACGQRGIRAVIIISGGFKEVGEQGAALERQILEIASRYQMRLIGPNCVGTLDLYSGLNTTFIQGVPERGGIGFISQSGAVGGGVVDYIRDKFIGFANFASLGNEADITETDVIEYLSEEEHTRVIAVYVEMIRDGQRFMQAARRVTPQKPIVLLKAGRTGAGARAVSSHTGSLAGSHAAYRAAFQQSGVIEAQTVSDLFDISMALAHQPLPQGNRVAIITNAGGPAALLSDSLAENGLQIADLEEHTRSALRGRLNPAAQVANPIDMLGGAEPPEYEFALQQALADPNVDAAVVILVPQALVNPLEVAEKIIHVSGSRQKPVLTCFMGEWSVQQARQRLHSSGIPMYVFPEIPGRVLGAMLQYARWRQQSEFEAAQFNEFDRAAAAQILGQAGGQEALGEAQTRPLFEAYGIPLVAGQAAHSPEEAAEAARRLGFPVALKIISPDILHKSDFGGIRLNLNDPQEVRTAYQEMMESIANRLPQARLEGVLVERMADKGQEVIIGMRRDPNFGPLIMFGLGGVYVELFGDVSFRVAPLTRREALDMIHQTHAGKLLSGFRGEEPYDLQAVVDVILRLSQLALDFPQIAEMEINPLRVFRQGALALDGRIILS</sequence>
<dbReference type="GO" id="GO:0005524">
    <property type="term" value="F:ATP binding"/>
    <property type="evidence" value="ECO:0007669"/>
    <property type="project" value="UniProtKB-UniRule"/>
</dbReference>
<evidence type="ECO:0000256" key="3">
    <source>
        <dbReference type="ARBA" id="ARBA00022840"/>
    </source>
</evidence>
<feature type="domain" description="ATP-grasp" evidence="6">
    <location>
        <begin position="490"/>
        <end position="526"/>
    </location>
</feature>
<evidence type="ECO:0000313" key="7">
    <source>
        <dbReference type="EMBL" id="KPL76310.1"/>
    </source>
</evidence>
<dbReference type="Gene3D" id="3.40.50.261">
    <property type="entry name" value="Succinyl-CoA synthetase domains"/>
    <property type="match status" value="2"/>
</dbReference>
<dbReference type="OrthoDB" id="9807426at2"/>
<evidence type="ECO:0000256" key="5">
    <source>
        <dbReference type="PROSITE-ProRule" id="PRU00409"/>
    </source>
</evidence>
<gene>
    <name evidence="7" type="ORF">AC812_06480</name>
</gene>
<accession>A0A0P6X7L4</accession>
<dbReference type="Pfam" id="PF13607">
    <property type="entry name" value="Succ_CoA_lig"/>
    <property type="match status" value="1"/>
</dbReference>
<name>A0A0P6X7L4_9CHLR</name>
<keyword evidence="3 5" id="KW-0067">ATP-binding</keyword>
<evidence type="ECO:0000256" key="1">
    <source>
        <dbReference type="ARBA" id="ARBA00022598"/>
    </source>
</evidence>
<dbReference type="Gene3D" id="3.40.50.720">
    <property type="entry name" value="NAD(P)-binding Rossmann-like Domain"/>
    <property type="match status" value="1"/>
</dbReference>
<comment type="similarity">
    <text evidence="4">In the N-terminal section; belongs to the acetate CoA ligase alpha subunit family.</text>
</comment>
<dbReference type="GO" id="GO:0043758">
    <property type="term" value="F:acetate-CoA ligase (ADP-forming) activity"/>
    <property type="evidence" value="ECO:0007669"/>
    <property type="project" value="InterPro"/>
</dbReference>
<dbReference type="SUPFAM" id="SSF56059">
    <property type="entry name" value="Glutathione synthetase ATP-binding domain-like"/>
    <property type="match status" value="1"/>
</dbReference>
<dbReference type="InterPro" id="IPR013815">
    <property type="entry name" value="ATP_grasp_subdomain_1"/>
</dbReference>
<dbReference type="SUPFAM" id="SSF52210">
    <property type="entry name" value="Succinyl-CoA synthetase domains"/>
    <property type="match status" value="2"/>
</dbReference>
<dbReference type="InterPro" id="IPR036291">
    <property type="entry name" value="NAD(P)-bd_dom_sf"/>
</dbReference>
<dbReference type="FunFam" id="3.30.1490.20:FF:000020">
    <property type="entry name" value="Protein lysine acetyltransferase"/>
    <property type="match status" value="1"/>
</dbReference>
<evidence type="ECO:0000313" key="8">
    <source>
        <dbReference type="Proteomes" id="UP000050514"/>
    </source>
</evidence>
<dbReference type="PANTHER" id="PTHR43334:SF1">
    <property type="entry name" value="3-HYDROXYPROPIONATE--COA LIGASE [ADP-FORMING]"/>
    <property type="match status" value="1"/>
</dbReference>
<keyword evidence="8" id="KW-1185">Reference proteome</keyword>
<comment type="caution">
    <text evidence="7">The sequence shown here is derived from an EMBL/GenBank/DDBJ whole genome shotgun (WGS) entry which is preliminary data.</text>
</comment>
<dbReference type="RefSeq" id="WP_061919291.1">
    <property type="nucleotide sequence ID" value="NZ_DF967971.1"/>
</dbReference>
<dbReference type="STRING" id="360411.AC812_06480"/>
<dbReference type="Pfam" id="PF13549">
    <property type="entry name" value="ATP-grasp_5"/>
    <property type="match status" value="1"/>
</dbReference>
<keyword evidence="2 5" id="KW-0547">Nucleotide-binding</keyword>
<dbReference type="Pfam" id="PF19045">
    <property type="entry name" value="Ligase_CoA_2"/>
    <property type="match status" value="1"/>
</dbReference>
<evidence type="ECO:0000256" key="2">
    <source>
        <dbReference type="ARBA" id="ARBA00022741"/>
    </source>
</evidence>
<dbReference type="InterPro" id="IPR043938">
    <property type="entry name" value="Ligase_CoA_dom"/>
</dbReference>
<dbReference type="PROSITE" id="PS50975">
    <property type="entry name" value="ATP_GRASP"/>
    <property type="match status" value="1"/>
</dbReference>
<dbReference type="AlphaFoldDB" id="A0A0P6X7L4"/>
<dbReference type="GO" id="GO:0046872">
    <property type="term" value="F:metal ion binding"/>
    <property type="evidence" value="ECO:0007669"/>
    <property type="project" value="InterPro"/>
</dbReference>
<proteinExistence type="inferred from homology"/>
<dbReference type="PATRIC" id="fig|360411.5.peg.1422"/>
<dbReference type="SUPFAM" id="SSF51735">
    <property type="entry name" value="NAD(P)-binding Rossmann-fold domains"/>
    <property type="match status" value="1"/>
</dbReference>
<dbReference type="Gene3D" id="3.30.1490.20">
    <property type="entry name" value="ATP-grasp fold, A domain"/>
    <property type="match status" value="1"/>
</dbReference>
<dbReference type="InterPro" id="IPR003781">
    <property type="entry name" value="CoA-bd"/>
</dbReference>
<organism evidence="7 8">
    <name type="scientific">Bellilinea caldifistulae</name>
    <dbReference type="NCBI Taxonomy" id="360411"/>
    <lineage>
        <taxon>Bacteria</taxon>
        <taxon>Bacillati</taxon>
        <taxon>Chloroflexota</taxon>
        <taxon>Anaerolineae</taxon>
        <taxon>Anaerolineales</taxon>
        <taxon>Anaerolineaceae</taxon>
        <taxon>Bellilinea</taxon>
    </lineage>
</organism>
<reference evidence="7 8" key="1">
    <citation type="submission" date="2015-07" db="EMBL/GenBank/DDBJ databases">
        <title>Draft genome of Bellilinea caldifistulae DSM 17877.</title>
        <authorList>
            <person name="Hemp J."/>
            <person name="Ward L.M."/>
            <person name="Pace L.A."/>
            <person name="Fischer W.W."/>
        </authorList>
    </citation>
    <scope>NUCLEOTIDE SEQUENCE [LARGE SCALE GENOMIC DNA]</scope>
    <source>
        <strain evidence="7 8">GOMI-1</strain>
    </source>
</reference>
<protein>
    <recommendedName>
        <fullName evidence="6">ATP-grasp domain-containing protein</fullName>
    </recommendedName>
</protein>
<dbReference type="InterPro" id="IPR032875">
    <property type="entry name" value="Succ_CoA_lig_flav_dom"/>
</dbReference>
<evidence type="ECO:0000256" key="4">
    <source>
        <dbReference type="ARBA" id="ARBA00060888"/>
    </source>
</evidence>
<evidence type="ECO:0000259" key="6">
    <source>
        <dbReference type="PROSITE" id="PS50975"/>
    </source>
</evidence>
<dbReference type="InterPro" id="IPR011761">
    <property type="entry name" value="ATP-grasp"/>
</dbReference>
<dbReference type="Pfam" id="PF13380">
    <property type="entry name" value="CoA_binding_2"/>
    <property type="match status" value="1"/>
</dbReference>
<dbReference type="Proteomes" id="UP000050514">
    <property type="component" value="Unassembled WGS sequence"/>
</dbReference>
<dbReference type="SMART" id="SM00881">
    <property type="entry name" value="CoA_binding"/>
    <property type="match status" value="1"/>
</dbReference>